<evidence type="ECO:0000256" key="2">
    <source>
        <dbReference type="ARBA" id="ARBA00023125"/>
    </source>
</evidence>
<dbReference type="SMART" id="SM00421">
    <property type="entry name" value="HTH_LUXR"/>
    <property type="match status" value="1"/>
</dbReference>
<dbReference type="OrthoDB" id="9814495at2"/>
<gene>
    <name evidence="6" type="ORF">EDD52_1129</name>
</gene>
<evidence type="ECO:0000313" key="6">
    <source>
        <dbReference type="EMBL" id="TCS61051.1"/>
    </source>
</evidence>
<dbReference type="SMART" id="SM00448">
    <property type="entry name" value="REC"/>
    <property type="match status" value="1"/>
</dbReference>
<reference evidence="6 7" key="1">
    <citation type="submission" date="2019-03" db="EMBL/GenBank/DDBJ databases">
        <title>Genomic Encyclopedia of Type Strains, Phase IV (KMG-IV): sequencing the most valuable type-strain genomes for metagenomic binning, comparative biology and taxonomic classification.</title>
        <authorList>
            <person name="Goeker M."/>
        </authorList>
    </citation>
    <scope>NUCLEOTIDE SEQUENCE [LARGE SCALE GENOMIC DNA]</scope>
    <source>
        <strain evidence="6 7">DSM 104836</strain>
    </source>
</reference>
<dbReference type="InterPro" id="IPR011006">
    <property type="entry name" value="CheY-like_superfamily"/>
</dbReference>
<dbReference type="Gene3D" id="3.40.50.2300">
    <property type="match status" value="1"/>
</dbReference>
<dbReference type="PROSITE" id="PS50110">
    <property type="entry name" value="RESPONSE_REGULATORY"/>
    <property type="match status" value="1"/>
</dbReference>
<dbReference type="Proteomes" id="UP000295696">
    <property type="component" value="Unassembled WGS sequence"/>
</dbReference>
<sequence length="231" mass="24718">MQQPAAPFSDAQPLTAMVVDDHPLFCDALSLTLRSLAEFDDISTAGTLQEALDRIAESRSPGLIVLDLNLPDVNGLDGLVRLRGAAPDAAIIIASSMADNRMISYALKAGANGFVPKHSQRSVFRRAFDAVRAGEAFVPDGYIDPQGTDVEAGHDDALTRLATLTNQQARILSLICEGKLNKQIAYDLSIAETTVKAHVTAIMRKLGVHSRTQAVLIAQEARFAKVLPSGD</sequence>
<dbReference type="Pfam" id="PF00196">
    <property type="entry name" value="GerE"/>
    <property type="match status" value="1"/>
</dbReference>
<evidence type="ECO:0000313" key="7">
    <source>
        <dbReference type="Proteomes" id="UP000295696"/>
    </source>
</evidence>
<dbReference type="RefSeq" id="WP_132246572.1">
    <property type="nucleotide sequence ID" value="NZ_CBDUOC010000157.1"/>
</dbReference>
<dbReference type="InterPro" id="IPR058245">
    <property type="entry name" value="NreC/VraR/RcsB-like_REC"/>
</dbReference>
<dbReference type="InterPro" id="IPR001789">
    <property type="entry name" value="Sig_transdc_resp-reg_receiver"/>
</dbReference>
<dbReference type="PANTHER" id="PTHR45566">
    <property type="entry name" value="HTH-TYPE TRANSCRIPTIONAL REGULATOR YHJB-RELATED"/>
    <property type="match status" value="1"/>
</dbReference>
<feature type="domain" description="HTH luxR-type" evidence="4">
    <location>
        <begin position="157"/>
        <end position="222"/>
    </location>
</feature>
<dbReference type="SUPFAM" id="SSF46894">
    <property type="entry name" value="C-terminal effector domain of the bipartite response regulators"/>
    <property type="match status" value="1"/>
</dbReference>
<evidence type="ECO:0000259" key="4">
    <source>
        <dbReference type="PROSITE" id="PS50043"/>
    </source>
</evidence>
<accession>A0A4V2UN79</accession>
<feature type="domain" description="Response regulatory" evidence="5">
    <location>
        <begin position="15"/>
        <end position="132"/>
    </location>
</feature>
<dbReference type="InterPro" id="IPR016032">
    <property type="entry name" value="Sig_transdc_resp-reg_C-effctor"/>
</dbReference>
<keyword evidence="2" id="KW-0238">DNA-binding</keyword>
<protein>
    <submittedName>
        <fullName evidence="6">LuxR family two component transcriptional regulator</fullName>
    </submittedName>
</protein>
<evidence type="ECO:0000256" key="1">
    <source>
        <dbReference type="ARBA" id="ARBA00022553"/>
    </source>
</evidence>
<proteinExistence type="predicted"/>
<dbReference type="EMBL" id="SLZU01000012">
    <property type="protein sequence ID" value="TCS61051.1"/>
    <property type="molecule type" value="Genomic_DNA"/>
</dbReference>
<dbReference type="PROSITE" id="PS50043">
    <property type="entry name" value="HTH_LUXR_2"/>
    <property type="match status" value="1"/>
</dbReference>
<dbReference type="CDD" id="cd06170">
    <property type="entry name" value="LuxR_C_like"/>
    <property type="match status" value="1"/>
</dbReference>
<evidence type="ECO:0000259" key="5">
    <source>
        <dbReference type="PROSITE" id="PS50110"/>
    </source>
</evidence>
<comment type="caution">
    <text evidence="6">The sequence shown here is derived from an EMBL/GenBank/DDBJ whole genome shotgun (WGS) entry which is preliminary data.</text>
</comment>
<keyword evidence="1 3" id="KW-0597">Phosphoprotein</keyword>
<dbReference type="InterPro" id="IPR051015">
    <property type="entry name" value="EvgA-like"/>
</dbReference>
<dbReference type="GO" id="GO:0000160">
    <property type="term" value="P:phosphorelay signal transduction system"/>
    <property type="evidence" value="ECO:0007669"/>
    <property type="project" value="InterPro"/>
</dbReference>
<evidence type="ECO:0000256" key="3">
    <source>
        <dbReference type="PROSITE-ProRule" id="PRU00169"/>
    </source>
</evidence>
<dbReference type="SUPFAM" id="SSF52172">
    <property type="entry name" value="CheY-like"/>
    <property type="match status" value="1"/>
</dbReference>
<name>A0A4V2UN79_9RHOB</name>
<dbReference type="PANTHER" id="PTHR45566:SF1">
    <property type="entry name" value="HTH-TYPE TRANSCRIPTIONAL REGULATOR YHJB-RELATED"/>
    <property type="match status" value="1"/>
</dbReference>
<keyword evidence="7" id="KW-1185">Reference proteome</keyword>
<dbReference type="PROSITE" id="PS00622">
    <property type="entry name" value="HTH_LUXR_1"/>
    <property type="match status" value="1"/>
</dbReference>
<dbReference type="GO" id="GO:0006355">
    <property type="term" value="P:regulation of DNA-templated transcription"/>
    <property type="evidence" value="ECO:0007669"/>
    <property type="project" value="InterPro"/>
</dbReference>
<organism evidence="6 7">
    <name type="scientific">Primorskyibacter sedentarius</name>
    <dbReference type="NCBI Taxonomy" id="745311"/>
    <lineage>
        <taxon>Bacteria</taxon>
        <taxon>Pseudomonadati</taxon>
        <taxon>Pseudomonadota</taxon>
        <taxon>Alphaproteobacteria</taxon>
        <taxon>Rhodobacterales</taxon>
        <taxon>Roseobacteraceae</taxon>
        <taxon>Primorskyibacter</taxon>
    </lineage>
</organism>
<feature type="modified residue" description="4-aspartylphosphate" evidence="3">
    <location>
        <position position="67"/>
    </location>
</feature>
<dbReference type="Pfam" id="PF00072">
    <property type="entry name" value="Response_reg"/>
    <property type="match status" value="1"/>
</dbReference>
<dbReference type="AlphaFoldDB" id="A0A4V2UN79"/>
<dbReference type="PRINTS" id="PR00038">
    <property type="entry name" value="HTHLUXR"/>
</dbReference>
<dbReference type="InterPro" id="IPR000792">
    <property type="entry name" value="Tscrpt_reg_LuxR_C"/>
</dbReference>
<dbReference type="GO" id="GO:0003677">
    <property type="term" value="F:DNA binding"/>
    <property type="evidence" value="ECO:0007669"/>
    <property type="project" value="UniProtKB-KW"/>
</dbReference>
<dbReference type="CDD" id="cd17535">
    <property type="entry name" value="REC_NarL-like"/>
    <property type="match status" value="1"/>
</dbReference>